<dbReference type="PANTHER" id="PTHR33744:SF1">
    <property type="entry name" value="DNA-BINDING TRANSCRIPTIONAL ACTIVATOR ADER"/>
    <property type="match status" value="1"/>
</dbReference>
<evidence type="ECO:0000313" key="6">
    <source>
        <dbReference type="Proteomes" id="UP000294723"/>
    </source>
</evidence>
<protein>
    <submittedName>
        <fullName evidence="5">PucR family transcriptional regulator</fullName>
    </submittedName>
</protein>
<dbReference type="InterPro" id="IPR025751">
    <property type="entry name" value="RsbRD_N_dom"/>
</dbReference>
<dbReference type="InterPro" id="IPR042070">
    <property type="entry name" value="PucR_C-HTH_sf"/>
</dbReference>
<name>A0A4R5C1B5_9PSEU</name>
<evidence type="ECO:0000259" key="2">
    <source>
        <dbReference type="Pfam" id="PF13556"/>
    </source>
</evidence>
<organism evidence="5 6">
    <name type="scientific">Saccharopolyspora karakumensis</name>
    <dbReference type="NCBI Taxonomy" id="2530386"/>
    <lineage>
        <taxon>Bacteria</taxon>
        <taxon>Bacillati</taxon>
        <taxon>Actinomycetota</taxon>
        <taxon>Actinomycetes</taxon>
        <taxon>Pseudonocardiales</taxon>
        <taxon>Pseudonocardiaceae</taxon>
        <taxon>Saccharopolyspora</taxon>
    </lineage>
</organism>
<dbReference type="PANTHER" id="PTHR33744">
    <property type="entry name" value="CARBOHYDRATE DIACID REGULATOR"/>
    <property type="match status" value="1"/>
</dbReference>
<feature type="domain" description="RsbT co-antagonist protein RsbRD N-terminal" evidence="3">
    <location>
        <begin position="3"/>
        <end position="123"/>
    </location>
</feature>
<proteinExistence type="inferred from homology"/>
<dbReference type="Gene3D" id="1.10.10.2840">
    <property type="entry name" value="PucR C-terminal helix-turn-helix domain"/>
    <property type="match status" value="1"/>
</dbReference>
<dbReference type="RefSeq" id="WP_132681927.1">
    <property type="nucleotide sequence ID" value="NZ_SMLA01000008.1"/>
</dbReference>
<dbReference type="EMBL" id="SMLA01000008">
    <property type="protein sequence ID" value="TDD90564.1"/>
    <property type="molecule type" value="Genomic_DNA"/>
</dbReference>
<dbReference type="SUPFAM" id="SSF46689">
    <property type="entry name" value="Homeodomain-like"/>
    <property type="match status" value="1"/>
</dbReference>
<dbReference type="InterPro" id="IPR009057">
    <property type="entry name" value="Homeodomain-like_sf"/>
</dbReference>
<reference evidence="5 6" key="1">
    <citation type="submission" date="2019-03" db="EMBL/GenBank/DDBJ databases">
        <title>Draft genome sequences of novel Actinobacteria.</title>
        <authorList>
            <person name="Sahin N."/>
            <person name="Ay H."/>
            <person name="Saygin H."/>
        </authorList>
    </citation>
    <scope>NUCLEOTIDE SEQUENCE [LARGE SCALE GENOMIC DNA]</scope>
    <source>
        <strain evidence="5 6">5K548</strain>
    </source>
</reference>
<dbReference type="Pfam" id="PF13556">
    <property type="entry name" value="HTH_30"/>
    <property type="match status" value="1"/>
</dbReference>
<evidence type="ECO:0000313" key="5">
    <source>
        <dbReference type="EMBL" id="TDD90564.1"/>
    </source>
</evidence>
<comment type="similarity">
    <text evidence="1">Belongs to the CdaR family.</text>
</comment>
<feature type="domain" description="PucR C-terminal helix-turn-helix" evidence="2">
    <location>
        <begin position="306"/>
        <end position="359"/>
    </location>
</feature>
<dbReference type="Pfam" id="PF17853">
    <property type="entry name" value="GGDEF_2"/>
    <property type="match status" value="1"/>
</dbReference>
<comment type="caution">
    <text evidence="5">The sequence shown here is derived from an EMBL/GenBank/DDBJ whole genome shotgun (WGS) entry which is preliminary data.</text>
</comment>
<feature type="domain" description="CdaR GGDEF-like" evidence="4">
    <location>
        <begin position="143"/>
        <end position="257"/>
    </location>
</feature>
<accession>A0A4R5C1B5</accession>
<dbReference type="InterPro" id="IPR051448">
    <property type="entry name" value="CdaR-like_regulators"/>
</dbReference>
<evidence type="ECO:0000259" key="4">
    <source>
        <dbReference type="Pfam" id="PF17853"/>
    </source>
</evidence>
<dbReference type="InterPro" id="IPR041522">
    <property type="entry name" value="CdaR_GGDEF"/>
</dbReference>
<evidence type="ECO:0000256" key="1">
    <source>
        <dbReference type="ARBA" id="ARBA00006754"/>
    </source>
</evidence>
<dbReference type="Proteomes" id="UP000294723">
    <property type="component" value="Unassembled WGS sequence"/>
</dbReference>
<sequence length="373" mass="41307">MAVEEQVPVYRQWRELGHGDELASAIEDVITEFAHLVRTDEHEQGRRVLYIAGERARQGLPANAILGAWRVAGHELWRWLTEEFSEEFGPGGDGIELWSRYLAYADHYVEQITDTFFAASQEERVHAAMIMRSKVDRLVRGAPPEETEQTLRDLGVLHREVVVVLCRLPDAGPDASAELVADYSRLLQTLRLVTRTDVPWTMVTGSLLALVPVPEGREVLVTSSLPAGSPLRVGISRVLPARSDLSVGRDQAERALHATTEQHPVNNLGRMSVLQVAAMQARLEWADLPEWVRTLLSSRHAVEWTETGRALMEQGGNVSGAAKALSVHTNTVYYRLETIRSATGVDLRDPQALAELELAALSRELGVLAVPGE</sequence>
<dbReference type="InterPro" id="IPR025736">
    <property type="entry name" value="PucR_C-HTH_dom"/>
</dbReference>
<gene>
    <name evidence="5" type="ORF">E1202_08015</name>
</gene>
<keyword evidence="6" id="KW-1185">Reference proteome</keyword>
<dbReference type="AlphaFoldDB" id="A0A4R5C1B5"/>
<evidence type="ECO:0000259" key="3">
    <source>
        <dbReference type="Pfam" id="PF14361"/>
    </source>
</evidence>
<dbReference type="Pfam" id="PF14361">
    <property type="entry name" value="RsbRD_N"/>
    <property type="match status" value="1"/>
</dbReference>